<dbReference type="Pfam" id="PF13412">
    <property type="entry name" value="HTH_24"/>
    <property type="match status" value="1"/>
</dbReference>
<comment type="function">
    <text evidence="1">Transcriptional repressor of xylose-utilizing enzymes.</text>
</comment>
<evidence type="ECO:0000256" key="2">
    <source>
        <dbReference type="ARBA" id="ARBA00006479"/>
    </source>
</evidence>
<dbReference type="InterPro" id="IPR036390">
    <property type="entry name" value="WH_DNA-bd_sf"/>
</dbReference>
<dbReference type="PANTHER" id="PTHR18964:SF149">
    <property type="entry name" value="BIFUNCTIONAL UDP-N-ACETYLGLUCOSAMINE 2-EPIMERASE_N-ACETYLMANNOSAMINE KINASE"/>
    <property type="match status" value="1"/>
</dbReference>
<dbReference type="InterPro" id="IPR012318">
    <property type="entry name" value="HTH_CRP"/>
</dbReference>
<keyword evidence="3" id="KW-0859">Xylose metabolism</keyword>
<dbReference type="PROSITE" id="PS01125">
    <property type="entry name" value="ROK"/>
    <property type="match status" value="1"/>
</dbReference>
<proteinExistence type="inferred from homology"/>
<dbReference type="InterPro" id="IPR049874">
    <property type="entry name" value="ROK_cs"/>
</dbReference>
<name>A0A9D2JYB4_9LACT</name>
<dbReference type="InterPro" id="IPR036388">
    <property type="entry name" value="WH-like_DNA-bd_sf"/>
</dbReference>
<dbReference type="PANTHER" id="PTHR18964">
    <property type="entry name" value="ROK (REPRESSOR, ORF, KINASE) FAMILY"/>
    <property type="match status" value="1"/>
</dbReference>
<dbReference type="EMBL" id="DXAZ01000020">
    <property type="protein sequence ID" value="HIZ70449.1"/>
    <property type="molecule type" value="Genomic_DNA"/>
</dbReference>
<sequence>MKSVNKKAVLNEIRLNGPISRANIAKETGLTPPTVTNIVKELIEEAFVKESHLGESSGGRKPTLLQLNEEGYYVIGVDAGSNTIEAAVCNLYGHTLLRFENEIPKAIDREKFLNIMKQTIKKLLEDETVQSKKIIGIGVAMHGVMNIEEGVSYYSSNSGLENVPVKYELEKEFGYEVLLENNSRALALGEFWFGGFEHVDRFCGINVGRGVGSGLVVNGKLFHGPQYVAGEIGHTVISVNGRQCKCGNKGCLETFVSSESIVKRAKKQISQAPENLTAEDVYHYAVEGNKEYIHVLEETGYYLSIGLLNLINTINPDTIVLGGGVMKSAEFLMPIIMDNVRTKALTSKVRNEVNIFVGKLDDDATLLGAAALVFNEYF</sequence>
<reference evidence="5" key="2">
    <citation type="submission" date="2021-04" db="EMBL/GenBank/DDBJ databases">
        <authorList>
            <person name="Gilroy R."/>
        </authorList>
    </citation>
    <scope>NUCLEOTIDE SEQUENCE</scope>
    <source>
        <strain evidence="5">CHK169-4300</strain>
    </source>
</reference>
<comment type="similarity">
    <text evidence="2">Belongs to the ROK (NagC/XylR) family.</text>
</comment>
<dbReference type="GO" id="GO:0006355">
    <property type="term" value="P:regulation of DNA-templated transcription"/>
    <property type="evidence" value="ECO:0007669"/>
    <property type="project" value="InterPro"/>
</dbReference>
<dbReference type="SMART" id="SM00419">
    <property type="entry name" value="HTH_CRP"/>
    <property type="match status" value="1"/>
</dbReference>
<dbReference type="InterPro" id="IPR043129">
    <property type="entry name" value="ATPase_NBD"/>
</dbReference>
<dbReference type="AlphaFoldDB" id="A0A9D2JYB4"/>
<comment type="caution">
    <text evidence="5">The sequence shown here is derived from an EMBL/GenBank/DDBJ whole genome shotgun (WGS) entry which is preliminary data.</text>
</comment>
<protein>
    <submittedName>
        <fullName evidence="5">ROK family transcriptional regulator</fullName>
    </submittedName>
</protein>
<dbReference type="CDD" id="cd24076">
    <property type="entry name" value="ASKHA_ATPase_ROK_BsXylR-like"/>
    <property type="match status" value="1"/>
</dbReference>
<dbReference type="InterPro" id="IPR000600">
    <property type="entry name" value="ROK"/>
</dbReference>
<organism evidence="5 6">
    <name type="scientific">Candidatus Atopostipes pullistercoris</name>
    <dbReference type="NCBI Taxonomy" id="2838467"/>
    <lineage>
        <taxon>Bacteria</taxon>
        <taxon>Bacillati</taxon>
        <taxon>Bacillota</taxon>
        <taxon>Bacilli</taxon>
        <taxon>Lactobacillales</taxon>
        <taxon>Carnobacteriaceae</taxon>
        <taxon>Atopostipes</taxon>
    </lineage>
</organism>
<evidence type="ECO:0000313" key="5">
    <source>
        <dbReference type="EMBL" id="HIZ70449.1"/>
    </source>
</evidence>
<dbReference type="GO" id="GO:0042732">
    <property type="term" value="P:D-xylose metabolic process"/>
    <property type="evidence" value="ECO:0007669"/>
    <property type="project" value="UniProtKB-KW"/>
</dbReference>
<accession>A0A9D2JYB4</accession>
<dbReference type="Gene3D" id="3.30.420.40">
    <property type="match status" value="2"/>
</dbReference>
<dbReference type="Gene3D" id="1.10.10.10">
    <property type="entry name" value="Winged helix-like DNA-binding domain superfamily/Winged helix DNA-binding domain"/>
    <property type="match status" value="1"/>
</dbReference>
<dbReference type="Pfam" id="PF00480">
    <property type="entry name" value="ROK"/>
    <property type="match status" value="1"/>
</dbReference>
<gene>
    <name evidence="5" type="ORF">H9808_01585</name>
</gene>
<reference evidence="5" key="1">
    <citation type="journal article" date="2021" name="PeerJ">
        <title>Extensive microbial diversity within the chicken gut microbiome revealed by metagenomics and culture.</title>
        <authorList>
            <person name="Gilroy R."/>
            <person name="Ravi A."/>
            <person name="Getino M."/>
            <person name="Pursley I."/>
            <person name="Horton D.L."/>
            <person name="Alikhan N.F."/>
            <person name="Baker D."/>
            <person name="Gharbi K."/>
            <person name="Hall N."/>
            <person name="Watson M."/>
            <person name="Adriaenssens E.M."/>
            <person name="Foster-Nyarko E."/>
            <person name="Jarju S."/>
            <person name="Secka A."/>
            <person name="Antonio M."/>
            <person name="Oren A."/>
            <person name="Chaudhuri R.R."/>
            <person name="La Ragione R."/>
            <person name="Hildebrand F."/>
            <person name="Pallen M.J."/>
        </authorList>
    </citation>
    <scope>NUCLEOTIDE SEQUENCE</scope>
    <source>
        <strain evidence="5">CHK169-4300</strain>
    </source>
</reference>
<keyword evidence="3" id="KW-0119">Carbohydrate metabolism</keyword>
<dbReference type="SUPFAM" id="SSF46785">
    <property type="entry name" value="Winged helix' DNA-binding domain"/>
    <property type="match status" value="1"/>
</dbReference>
<dbReference type="SUPFAM" id="SSF53067">
    <property type="entry name" value="Actin-like ATPase domain"/>
    <property type="match status" value="1"/>
</dbReference>
<evidence type="ECO:0000256" key="1">
    <source>
        <dbReference type="ARBA" id="ARBA00002486"/>
    </source>
</evidence>
<dbReference type="Proteomes" id="UP000824106">
    <property type="component" value="Unassembled WGS sequence"/>
</dbReference>
<dbReference type="GO" id="GO:0003677">
    <property type="term" value="F:DNA binding"/>
    <property type="evidence" value="ECO:0007669"/>
    <property type="project" value="InterPro"/>
</dbReference>
<evidence type="ECO:0000313" key="6">
    <source>
        <dbReference type="Proteomes" id="UP000824106"/>
    </source>
</evidence>
<evidence type="ECO:0000256" key="3">
    <source>
        <dbReference type="ARBA" id="ARBA00022629"/>
    </source>
</evidence>
<evidence type="ECO:0000259" key="4">
    <source>
        <dbReference type="SMART" id="SM00419"/>
    </source>
</evidence>
<feature type="domain" description="HTH crp-type" evidence="4">
    <location>
        <begin position="11"/>
        <end position="66"/>
    </location>
</feature>